<proteinExistence type="predicted"/>
<dbReference type="RefSeq" id="WP_090703972.1">
    <property type="nucleotide sequence ID" value="NZ_FNHH01000010.1"/>
</dbReference>
<dbReference type="InterPro" id="IPR029010">
    <property type="entry name" value="ThuA-like"/>
</dbReference>
<dbReference type="Pfam" id="PF06283">
    <property type="entry name" value="ThuA"/>
    <property type="match status" value="1"/>
</dbReference>
<reference evidence="3" key="1">
    <citation type="submission" date="2016-10" db="EMBL/GenBank/DDBJ databases">
        <authorList>
            <person name="Varghese N."/>
            <person name="Submissions S."/>
        </authorList>
    </citation>
    <scope>NUCLEOTIDE SEQUENCE [LARGE SCALE GENOMIC DNA]</scope>
    <source>
        <strain evidence="3">DSM 24536</strain>
    </source>
</reference>
<keyword evidence="3" id="KW-1185">Reference proteome</keyword>
<evidence type="ECO:0000313" key="3">
    <source>
        <dbReference type="Proteomes" id="UP000199226"/>
    </source>
</evidence>
<dbReference type="InterPro" id="IPR029062">
    <property type="entry name" value="Class_I_gatase-like"/>
</dbReference>
<accession>A0A1G9SE64</accession>
<name>A0A1G9SE64_9SPHI</name>
<dbReference type="AlphaFoldDB" id="A0A1G9SE64"/>
<dbReference type="PANTHER" id="PTHR40469">
    <property type="entry name" value="SECRETED GLYCOSYL HYDROLASE"/>
    <property type="match status" value="1"/>
</dbReference>
<evidence type="ECO:0000259" key="1">
    <source>
        <dbReference type="Pfam" id="PF06283"/>
    </source>
</evidence>
<gene>
    <name evidence="2" type="ORF">SAMN05421813_11011</name>
</gene>
<protein>
    <recommendedName>
        <fullName evidence="1">ThuA-like domain-containing protein</fullName>
    </recommendedName>
</protein>
<organism evidence="2 3">
    <name type="scientific">Daejeonella rubra</name>
    <dbReference type="NCBI Taxonomy" id="990371"/>
    <lineage>
        <taxon>Bacteria</taxon>
        <taxon>Pseudomonadati</taxon>
        <taxon>Bacteroidota</taxon>
        <taxon>Sphingobacteriia</taxon>
        <taxon>Sphingobacteriales</taxon>
        <taxon>Sphingobacteriaceae</taxon>
        <taxon>Daejeonella</taxon>
    </lineage>
</organism>
<dbReference type="OrthoDB" id="9816308at2"/>
<feature type="domain" description="ThuA-like" evidence="1">
    <location>
        <begin position="28"/>
        <end position="238"/>
    </location>
</feature>
<dbReference type="EMBL" id="FNHH01000010">
    <property type="protein sequence ID" value="SDM33607.1"/>
    <property type="molecule type" value="Genomic_DNA"/>
</dbReference>
<dbReference type="STRING" id="990371.SAMN05421813_11011"/>
<dbReference type="Proteomes" id="UP000199226">
    <property type="component" value="Unassembled WGS sequence"/>
</dbReference>
<dbReference type="SUPFAM" id="SSF52317">
    <property type="entry name" value="Class I glutamine amidotransferase-like"/>
    <property type="match status" value="1"/>
</dbReference>
<evidence type="ECO:0000313" key="2">
    <source>
        <dbReference type="EMBL" id="SDM33607.1"/>
    </source>
</evidence>
<dbReference type="PANTHER" id="PTHR40469:SF2">
    <property type="entry name" value="GALACTOSE-BINDING DOMAIN-LIKE SUPERFAMILY PROTEIN"/>
    <property type="match status" value="1"/>
</dbReference>
<sequence length="241" mass="27084">MKRTILSFLIIFIFSFFAEVKAGSAPKRILIFYKTAAFKHLSIPSGIAAISKLGREHKFQVDTSSNASVFNKESLKKYKAVVFLSTSGDMLDSIQQLNFENYIRSGGGYMGIHGASAGEYGWSWYGRLVGAVFNGHPVQQQATFKVIDPNHSSTRHLPALWNIKEELYNFKNINPDIHVLLTVDESSYKGGTNGAYHPMAWYHKFEGGRAFYTALGHADDKYTEPLFLKHILEGIRYAMGK</sequence>
<dbReference type="Gene3D" id="3.40.50.880">
    <property type="match status" value="1"/>
</dbReference>